<dbReference type="InterPro" id="IPR032675">
    <property type="entry name" value="LRR_dom_sf"/>
</dbReference>
<organism evidence="1 2">
    <name type="scientific">Coprococcus catus</name>
    <dbReference type="NCBI Taxonomy" id="116085"/>
    <lineage>
        <taxon>Bacteria</taxon>
        <taxon>Bacillati</taxon>
        <taxon>Bacillota</taxon>
        <taxon>Clostridia</taxon>
        <taxon>Lachnospirales</taxon>
        <taxon>Lachnospiraceae</taxon>
        <taxon>Coprococcus</taxon>
    </lineage>
</organism>
<dbReference type="Pfam" id="PF13306">
    <property type="entry name" value="LRR_5"/>
    <property type="match status" value="1"/>
</dbReference>
<comment type="caution">
    <text evidence="1">The sequence shown here is derived from an EMBL/GenBank/DDBJ whole genome shotgun (WGS) entry which is preliminary data.</text>
</comment>
<evidence type="ECO:0000313" key="1">
    <source>
        <dbReference type="EMBL" id="RGC50331.1"/>
    </source>
</evidence>
<dbReference type="InterPro" id="IPR026906">
    <property type="entry name" value="LRR_5"/>
</dbReference>
<dbReference type="SUPFAM" id="SSF52058">
    <property type="entry name" value="L domain-like"/>
    <property type="match status" value="1"/>
</dbReference>
<sequence>MIFDTRFSEKESIRYGVVDGTATIVKYEGDEMRVVIPASIDGFKVTKIEPYAFSEKSMKYIQFPDTLEVIDHHGFSECRELLNLDFPDSLKSIGNYAFYNCWALEQVHLTAHIRSIGFGAFKNCEKLSEIVQDKIEGLDISIGSILDDLNQQIHVIVRHLYSDKPVEEARVIFTEHDYEVVANVASMCKQFESTEIGSGKYIRYCIGIQDVDYNKYDGMFYVLLRGDPFDTIITVAMERLMYPYALTLEGEHTYKDYIAEHALEAAKKFIQEDDKDKLTFLVDLGVLDSDETDQAIDLALSLDKTEFTAFLMDYKHRNFSMADESFDL</sequence>
<dbReference type="EMBL" id="QVFD01000002">
    <property type="protein sequence ID" value="RGC50331.1"/>
    <property type="molecule type" value="Genomic_DNA"/>
</dbReference>
<reference evidence="1 2" key="1">
    <citation type="submission" date="2018-08" db="EMBL/GenBank/DDBJ databases">
        <title>A genome reference for cultivated species of the human gut microbiota.</title>
        <authorList>
            <person name="Zou Y."/>
            <person name="Xue W."/>
            <person name="Luo G."/>
        </authorList>
    </citation>
    <scope>NUCLEOTIDE SEQUENCE [LARGE SCALE GENOMIC DNA]</scope>
    <source>
        <strain evidence="1 2">AM28-39</strain>
    </source>
</reference>
<dbReference type="Gene3D" id="3.80.10.10">
    <property type="entry name" value="Ribonuclease Inhibitor"/>
    <property type="match status" value="1"/>
</dbReference>
<accession>A0A3E2XQG4</accession>
<keyword evidence="2" id="KW-1185">Reference proteome</keyword>
<dbReference type="InterPro" id="IPR053139">
    <property type="entry name" value="Surface_bspA-like"/>
</dbReference>
<dbReference type="PANTHER" id="PTHR45661:SF3">
    <property type="entry name" value="IG-LIKE DOMAIN-CONTAINING PROTEIN"/>
    <property type="match status" value="1"/>
</dbReference>
<evidence type="ECO:0000313" key="2">
    <source>
        <dbReference type="Proteomes" id="UP000261231"/>
    </source>
</evidence>
<protein>
    <submittedName>
        <fullName evidence="1">Leucine-rich repeat domain-containing protein</fullName>
    </submittedName>
</protein>
<proteinExistence type="predicted"/>
<dbReference type="OrthoDB" id="1824119at2"/>
<dbReference type="PANTHER" id="PTHR45661">
    <property type="entry name" value="SURFACE ANTIGEN"/>
    <property type="match status" value="1"/>
</dbReference>
<dbReference type="RefSeq" id="WP_117538913.1">
    <property type="nucleotide sequence ID" value="NZ_QVFD01000002.1"/>
</dbReference>
<gene>
    <name evidence="1" type="ORF">DW747_02890</name>
</gene>
<name>A0A3E2XQG4_9FIRM</name>
<dbReference type="Proteomes" id="UP000261231">
    <property type="component" value="Unassembled WGS sequence"/>
</dbReference>
<dbReference type="AlphaFoldDB" id="A0A3E2XQG4"/>